<dbReference type="EMBL" id="AUPC02000095">
    <property type="protein sequence ID" value="POG72428.1"/>
    <property type="molecule type" value="Genomic_DNA"/>
</dbReference>
<organism evidence="1 2">
    <name type="scientific">Rhizophagus irregularis (strain DAOM 181602 / DAOM 197198 / MUCL 43194)</name>
    <name type="common">Arbuscular mycorrhizal fungus</name>
    <name type="synonym">Glomus intraradices</name>
    <dbReference type="NCBI Taxonomy" id="747089"/>
    <lineage>
        <taxon>Eukaryota</taxon>
        <taxon>Fungi</taxon>
        <taxon>Fungi incertae sedis</taxon>
        <taxon>Mucoromycota</taxon>
        <taxon>Glomeromycotina</taxon>
        <taxon>Glomeromycetes</taxon>
        <taxon>Glomerales</taxon>
        <taxon>Glomeraceae</taxon>
        <taxon>Rhizophagus</taxon>
    </lineage>
</organism>
<dbReference type="Proteomes" id="UP000018888">
    <property type="component" value="Unassembled WGS sequence"/>
</dbReference>
<gene>
    <name evidence="1" type="ORF">GLOIN_2v1595068</name>
</gene>
<reference evidence="1 2" key="1">
    <citation type="journal article" date="2013" name="Proc. Natl. Acad. Sci. U.S.A.">
        <title>Genome of an arbuscular mycorrhizal fungus provides insight into the oldest plant symbiosis.</title>
        <authorList>
            <person name="Tisserant E."/>
            <person name="Malbreil M."/>
            <person name="Kuo A."/>
            <person name="Kohler A."/>
            <person name="Symeonidi A."/>
            <person name="Balestrini R."/>
            <person name="Charron P."/>
            <person name="Duensing N."/>
            <person name="Frei Dit Frey N."/>
            <person name="Gianinazzi-Pearson V."/>
            <person name="Gilbert L.B."/>
            <person name="Handa Y."/>
            <person name="Herr J.R."/>
            <person name="Hijri M."/>
            <person name="Koul R."/>
            <person name="Kawaguchi M."/>
            <person name="Krajinski F."/>
            <person name="Lammers P.J."/>
            <person name="Masclaux F.G."/>
            <person name="Murat C."/>
            <person name="Morin E."/>
            <person name="Ndikumana S."/>
            <person name="Pagni M."/>
            <person name="Petitpierre D."/>
            <person name="Requena N."/>
            <person name="Rosikiewicz P."/>
            <person name="Riley R."/>
            <person name="Saito K."/>
            <person name="San Clemente H."/>
            <person name="Shapiro H."/>
            <person name="van Tuinen D."/>
            <person name="Becard G."/>
            <person name="Bonfante P."/>
            <person name="Paszkowski U."/>
            <person name="Shachar-Hill Y.Y."/>
            <person name="Tuskan G.A."/>
            <person name="Young P.W."/>
            <person name="Sanders I.R."/>
            <person name="Henrissat B."/>
            <person name="Rensing S.A."/>
            <person name="Grigoriev I.V."/>
            <person name="Corradi N."/>
            <person name="Roux C."/>
            <person name="Martin F."/>
        </authorList>
    </citation>
    <scope>NUCLEOTIDE SEQUENCE [LARGE SCALE GENOMIC DNA]</scope>
    <source>
        <strain evidence="1 2">DAOM 197198</strain>
    </source>
</reference>
<protein>
    <submittedName>
        <fullName evidence="1">Uncharacterized protein</fullName>
    </submittedName>
</protein>
<dbReference type="VEuPathDB" id="FungiDB:RhiirFUN_006837"/>
<feature type="non-terminal residue" evidence="1">
    <location>
        <position position="83"/>
    </location>
</feature>
<dbReference type="AlphaFoldDB" id="A0A2P4Q495"/>
<evidence type="ECO:0000313" key="2">
    <source>
        <dbReference type="Proteomes" id="UP000018888"/>
    </source>
</evidence>
<proteinExistence type="predicted"/>
<comment type="caution">
    <text evidence="1">The sequence shown here is derived from an EMBL/GenBank/DDBJ whole genome shotgun (WGS) entry which is preliminary data.</text>
</comment>
<feature type="non-terminal residue" evidence="1">
    <location>
        <position position="1"/>
    </location>
</feature>
<accession>A0A2P4Q495</accession>
<sequence>QILEPEIDHVIDITNNESQNYIDPLEIATVSTEENDLDTISTKATVAPVNDLHNTPSHWNKLRNLVVVDENIPQTPIPSDLFS</sequence>
<reference evidence="1 2" key="2">
    <citation type="journal article" date="2018" name="New Phytol.">
        <title>High intraspecific genome diversity in the model arbuscular mycorrhizal symbiont Rhizophagus irregularis.</title>
        <authorList>
            <person name="Chen E.C.H."/>
            <person name="Morin E."/>
            <person name="Beaudet D."/>
            <person name="Noel J."/>
            <person name="Yildirir G."/>
            <person name="Ndikumana S."/>
            <person name="Charron P."/>
            <person name="St-Onge C."/>
            <person name="Giorgi J."/>
            <person name="Kruger M."/>
            <person name="Marton T."/>
            <person name="Ropars J."/>
            <person name="Grigoriev I.V."/>
            <person name="Hainaut M."/>
            <person name="Henrissat B."/>
            <person name="Roux C."/>
            <person name="Martin F."/>
            <person name="Corradi N."/>
        </authorList>
    </citation>
    <scope>NUCLEOTIDE SEQUENCE [LARGE SCALE GENOMIC DNA]</scope>
    <source>
        <strain evidence="1 2">DAOM 197198</strain>
    </source>
</reference>
<keyword evidence="2" id="KW-1185">Reference proteome</keyword>
<evidence type="ECO:0000313" key="1">
    <source>
        <dbReference type="EMBL" id="POG72428.1"/>
    </source>
</evidence>
<name>A0A2P4Q495_RHIID</name>